<dbReference type="InterPro" id="IPR011042">
    <property type="entry name" value="6-blade_b-propeller_TolB-like"/>
</dbReference>
<evidence type="ECO:0000313" key="7">
    <source>
        <dbReference type="Proteomes" id="UP001499930"/>
    </source>
</evidence>
<protein>
    <submittedName>
        <fullName evidence="6">Lectin</fullName>
    </submittedName>
</protein>
<dbReference type="InterPro" id="IPR035986">
    <property type="entry name" value="PKD_dom_sf"/>
</dbReference>
<dbReference type="SMART" id="SM00231">
    <property type="entry name" value="FA58C"/>
    <property type="match status" value="1"/>
</dbReference>
<dbReference type="InterPro" id="IPR000421">
    <property type="entry name" value="FA58C"/>
</dbReference>
<accession>A0ABP6KC07</accession>
<dbReference type="InterPro" id="IPR022409">
    <property type="entry name" value="PKD/Chitinase_dom"/>
</dbReference>
<evidence type="ECO:0000256" key="2">
    <source>
        <dbReference type="SAM" id="SignalP"/>
    </source>
</evidence>
<dbReference type="PANTHER" id="PTHR19328">
    <property type="entry name" value="HEDGEHOG-INTERACTING PROTEIN"/>
    <property type="match status" value="1"/>
</dbReference>
<comment type="caution">
    <text evidence="6">The sequence shown here is derived from an EMBL/GenBank/DDBJ whole genome shotgun (WGS) entry which is preliminary data.</text>
</comment>
<dbReference type="Pfam" id="PF07995">
    <property type="entry name" value="GSDH"/>
    <property type="match status" value="1"/>
</dbReference>
<dbReference type="Pfam" id="PF18911">
    <property type="entry name" value="PKD_4"/>
    <property type="match status" value="1"/>
</dbReference>
<keyword evidence="7" id="KW-1185">Reference proteome</keyword>
<dbReference type="PROSITE" id="PS50093">
    <property type="entry name" value="PKD"/>
    <property type="match status" value="1"/>
</dbReference>
<dbReference type="InterPro" id="IPR008979">
    <property type="entry name" value="Galactose-bd-like_sf"/>
</dbReference>
<feature type="chain" id="PRO_5047045242" evidence="2">
    <location>
        <begin position="29"/>
        <end position="974"/>
    </location>
</feature>
<dbReference type="PROSITE" id="PS51175">
    <property type="entry name" value="CBM6"/>
    <property type="match status" value="1"/>
</dbReference>
<feature type="domain" description="CBM6" evidence="5">
    <location>
        <begin position="714"/>
        <end position="839"/>
    </location>
</feature>
<feature type="signal peptide" evidence="2">
    <location>
        <begin position="1"/>
        <end position="28"/>
    </location>
</feature>
<evidence type="ECO:0000256" key="1">
    <source>
        <dbReference type="ARBA" id="ARBA00022729"/>
    </source>
</evidence>
<dbReference type="Gene3D" id="2.120.10.30">
    <property type="entry name" value="TolB, C-terminal domain"/>
    <property type="match status" value="1"/>
</dbReference>
<dbReference type="CDD" id="cd04084">
    <property type="entry name" value="CBM6_xylanase-like"/>
    <property type="match status" value="1"/>
</dbReference>
<dbReference type="PANTHER" id="PTHR19328:SF75">
    <property type="entry name" value="ALDOSE SUGAR DEHYDROGENASE YLII"/>
    <property type="match status" value="1"/>
</dbReference>
<feature type="domain" description="PKD" evidence="4">
    <location>
        <begin position="526"/>
        <end position="607"/>
    </location>
</feature>
<organism evidence="6 7">
    <name type="scientific">Streptosporangium longisporum</name>
    <dbReference type="NCBI Taxonomy" id="46187"/>
    <lineage>
        <taxon>Bacteria</taxon>
        <taxon>Bacillati</taxon>
        <taxon>Actinomycetota</taxon>
        <taxon>Actinomycetes</taxon>
        <taxon>Streptosporangiales</taxon>
        <taxon>Streptosporangiaceae</taxon>
        <taxon>Streptosporangium</taxon>
    </lineage>
</organism>
<dbReference type="SMART" id="SM00606">
    <property type="entry name" value="CBD_IV"/>
    <property type="match status" value="1"/>
</dbReference>
<dbReference type="InterPro" id="IPR011041">
    <property type="entry name" value="Quinoprot_gluc/sorb_DH_b-prop"/>
</dbReference>
<evidence type="ECO:0000259" key="5">
    <source>
        <dbReference type="PROSITE" id="PS51175"/>
    </source>
</evidence>
<dbReference type="PROSITE" id="PS50022">
    <property type="entry name" value="FA58C_3"/>
    <property type="match status" value="1"/>
</dbReference>
<dbReference type="InterPro" id="IPR012938">
    <property type="entry name" value="Glc/Sorbosone_DH"/>
</dbReference>
<dbReference type="SUPFAM" id="SSF50952">
    <property type="entry name" value="Soluble quinoprotein glucose dehydrogenase"/>
    <property type="match status" value="1"/>
</dbReference>
<dbReference type="SUPFAM" id="SSF49299">
    <property type="entry name" value="PKD domain"/>
    <property type="match status" value="1"/>
</dbReference>
<sequence length="974" mass="101616">MASLRRWLPPLTALLTLSALLHPLPATATATAATATAATAATVIATGTTTAAAAPAAASASAAAPPVDPTKFQQVTLAKGVAEVGEPMTMAVLPDRSVLHTARDGTVRITDAAGNTKVSGKLSVYFNDEEGMQGVGVDPGFATNRFVYLYYAPPLSTPPNGSPPDGTAAEFARFDGVNRLSRFRLNTDGTLDLASEKSVLEVRASRGACCHVGGDIDFDAAGNLYLTTGDDSEPGFNDGYAPLDDRPNRNPALDAQRGAANTNDLRGKVLRIKVNADGSYSIPAGNMFAPGTANTRPEIYAMGFRNPFRMSVDKATGVVYLGDYGPDAGTAGPRGPAGQVEFNRITGPGFFGWPYCTGNNTPAETYARYNYDTATVGAKYDCAGGPENTSRKNTGLVKLPAAKPAWITYDGCSLPEFGCGAESPMGGVVYRYSAALNSPVKFPQSLDGHFLAGELQRQWIKDIEVTANGTRGTIQPFPWSGKLVMDMAFGPDGALYVLDYGTGWFNGNEHSALYRIEHIGTGGRAPIAKATADKVSGKAPLTVAFSSAGSSDPDGDALTYSWAFGDGGTSTAANPTHTYTTDGRRIVTLTVRDGTGNTATANVEINVGNTAPVVRIDLPLNGQVFGFGDAVPYRITVTDAEDTTIDCAKVKMTYILGHDTHGHPLASANGCSGTIQTPGNGEHDGAANLFGVWDAEYTDAGGLTTHTQHVTQPRNRQAEHYTTSQGVAQYDKPAAHGAKTVGSIENGDWISFDPYVLSGVTRLTARVSSGGAGGTIQVRAGSATGTLLGTATVAPTGGWETFVDVSTTLTNAPAGTTRLFLVFAGGTGALFDVDDFTLTTGGPPTGTLLSAGRPVTVSSTENAASAGSNAVDGNLGTRWSSAFSDPQWISVDLGSARQVNRVKLQWEAAYGRAYRIETSPDGTTWTQAHATTAGDGGVDDVTFTATGARYVRVYGTQRATAYGYSLWEMEVYGA</sequence>
<reference evidence="7" key="1">
    <citation type="journal article" date="2019" name="Int. J. Syst. Evol. Microbiol.">
        <title>The Global Catalogue of Microorganisms (GCM) 10K type strain sequencing project: providing services to taxonomists for standard genome sequencing and annotation.</title>
        <authorList>
            <consortium name="The Broad Institute Genomics Platform"/>
            <consortium name="The Broad Institute Genome Sequencing Center for Infectious Disease"/>
            <person name="Wu L."/>
            <person name="Ma J."/>
        </authorList>
    </citation>
    <scope>NUCLEOTIDE SEQUENCE [LARGE SCALE GENOMIC DNA]</scope>
    <source>
        <strain evidence="7">JCM 3106</strain>
    </source>
</reference>
<keyword evidence="1 2" id="KW-0732">Signal</keyword>
<dbReference type="RefSeq" id="WP_344891829.1">
    <property type="nucleotide sequence ID" value="NZ_BAAAWD010000006.1"/>
</dbReference>
<evidence type="ECO:0000259" key="3">
    <source>
        <dbReference type="PROSITE" id="PS50022"/>
    </source>
</evidence>
<dbReference type="SUPFAM" id="SSF49785">
    <property type="entry name" value="Galactose-binding domain-like"/>
    <property type="match status" value="2"/>
</dbReference>
<dbReference type="Gene3D" id="2.60.40.10">
    <property type="entry name" value="Immunoglobulins"/>
    <property type="match status" value="1"/>
</dbReference>
<dbReference type="EMBL" id="BAAAWD010000006">
    <property type="protein sequence ID" value="GAA2999942.1"/>
    <property type="molecule type" value="Genomic_DNA"/>
</dbReference>
<name>A0ABP6KC07_9ACTN</name>
<dbReference type="Pfam" id="PF03422">
    <property type="entry name" value="CBM_6"/>
    <property type="match status" value="1"/>
</dbReference>
<dbReference type="Gene3D" id="2.60.120.260">
    <property type="entry name" value="Galactose-binding domain-like"/>
    <property type="match status" value="2"/>
</dbReference>
<evidence type="ECO:0000259" key="4">
    <source>
        <dbReference type="PROSITE" id="PS50093"/>
    </source>
</evidence>
<dbReference type="Pfam" id="PF00754">
    <property type="entry name" value="F5_F8_type_C"/>
    <property type="match status" value="1"/>
</dbReference>
<dbReference type="InterPro" id="IPR000601">
    <property type="entry name" value="PKD_dom"/>
</dbReference>
<feature type="domain" description="F5/8 type C" evidence="3">
    <location>
        <begin position="836"/>
        <end position="974"/>
    </location>
</feature>
<dbReference type="Proteomes" id="UP001499930">
    <property type="component" value="Unassembled WGS sequence"/>
</dbReference>
<dbReference type="InterPro" id="IPR005084">
    <property type="entry name" value="CBM6"/>
</dbReference>
<evidence type="ECO:0000313" key="6">
    <source>
        <dbReference type="EMBL" id="GAA2999942.1"/>
    </source>
</evidence>
<gene>
    <name evidence="6" type="ORF">GCM10017559_21030</name>
</gene>
<dbReference type="InterPro" id="IPR013783">
    <property type="entry name" value="Ig-like_fold"/>
</dbReference>
<dbReference type="InterPro" id="IPR006584">
    <property type="entry name" value="Cellulose-bd_IV"/>
</dbReference>
<proteinExistence type="predicted"/>
<dbReference type="SMART" id="SM00089">
    <property type="entry name" value="PKD"/>
    <property type="match status" value="1"/>
</dbReference>
<dbReference type="CDD" id="cd00146">
    <property type="entry name" value="PKD"/>
    <property type="match status" value="1"/>
</dbReference>